<proteinExistence type="predicted"/>
<gene>
    <name evidence="1" type="ORF">CJ263_19435</name>
</gene>
<protein>
    <submittedName>
        <fullName evidence="1">Uncharacterized protein</fullName>
    </submittedName>
</protein>
<reference evidence="1 2" key="1">
    <citation type="submission" date="2017-08" db="EMBL/GenBank/DDBJ databases">
        <title>The complete genome sequence of Maribacter sp. B1, isolated from deep-sea sediment.</title>
        <authorList>
            <person name="Wu Y.-H."/>
            <person name="Cheng H."/>
            <person name="Xu X.-W."/>
        </authorList>
    </citation>
    <scope>NUCLEOTIDE SEQUENCE [LARGE SCALE GENOMIC DNA]</scope>
    <source>
        <strain evidence="1 2">B1</strain>
    </source>
</reference>
<dbReference type="Proteomes" id="UP000215244">
    <property type="component" value="Chromosome"/>
</dbReference>
<dbReference type="AlphaFoldDB" id="A0A223VA11"/>
<organism evidence="1 2">
    <name type="scientific">Maribacter cobaltidurans</name>
    <dbReference type="NCBI Taxonomy" id="1178778"/>
    <lineage>
        <taxon>Bacteria</taxon>
        <taxon>Pseudomonadati</taxon>
        <taxon>Bacteroidota</taxon>
        <taxon>Flavobacteriia</taxon>
        <taxon>Flavobacteriales</taxon>
        <taxon>Flavobacteriaceae</taxon>
        <taxon>Maribacter</taxon>
    </lineage>
</organism>
<keyword evidence="2" id="KW-1185">Reference proteome</keyword>
<accession>A0A223VA11</accession>
<name>A0A223VA11_9FLAO</name>
<evidence type="ECO:0000313" key="2">
    <source>
        <dbReference type="Proteomes" id="UP000215244"/>
    </source>
</evidence>
<sequence>MFFHTFFCFNKVPWNSGISLALMAKIVSVTKSVLGNFSERHFQSIVAITYPNLLFLFQSYLKSYGRWFT</sequence>
<dbReference type="KEGG" id="marb:CJ263_19435"/>
<dbReference type="EMBL" id="CP022957">
    <property type="protein sequence ID" value="ASV32221.1"/>
    <property type="molecule type" value="Genomic_DNA"/>
</dbReference>
<evidence type="ECO:0000313" key="1">
    <source>
        <dbReference type="EMBL" id="ASV32221.1"/>
    </source>
</evidence>